<dbReference type="GO" id="GO:0003677">
    <property type="term" value="F:DNA binding"/>
    <property type="evidence" value="ECO:0007669"/>
    <property type="project" value="InterPro"/>
</dbReference>
<comment type="caution">
    <text evidence="8">The sequence shown here is derived from an EMBL/GenBank/DDBJ whole genome shotgun (WGS) entry which is preliminary data.</text>
</comment>
<organism evidence="8">
    <name type="scientific">Hexamita inflata</name>
    <dbReference type="NCBI Taxonomy" id="28002"/>
    <lineage>
        <taxon>Eukaryota</taxon>
        <taxon>Metamonada</taxon>
        <taxon>Diplomonadida</taxon>
        <taxon>Hexamitidae</taxon>
        <taxon>Hexamitinae</taxon>
        <taxon>Hexamita</taxon>
    </lineage>
</organism>
<dbReference type="GO" id="GO:0006284">
    <property type="term" value="P:base-excision repair"/>
    <property type="evidence" value="ECO:0007669"/>
    <property type="project" value="TreeGrafter"/>
</dbReference>
<dbReference type="EMBL" id="CAXDID020000242">
    <property type="protein sequence ID" value="CAL6062978.1"/>
    <property type="molecule type" value="Genomic_DNA"/>
</dbReference>
<evidence type="ECO:0000256" key="1">
    <source>
        <dbReference type="ARBA" id="ARBA00007092"/>
    </source>
</evidence>
<keyword evidence="10" id="KW-1185">Reference proteome</keyword>
<dbReference type="GO" id="GO:0008311">
    <property type="term" value="F:double-stranded DNA 3'-5' DNA exonuclease activity"/>
    <property type="evidence" value="ECO:0007669"/>
    <property type="project" value="TreeGrafter"/>
</dbReference>
<keyword evidence="2 5" id="KW-0479">Metal-binding</keyword>
<feature type="binding site" evidence="5">
    <location>
        <position position="193"/>
    </location>
    <ligand>
        <name>Mg(2+)</name>
        <dbReference type="ChEBI" id="CHEBI:18420"/>
        <label>1</label>
    </ligand>
</feature>
<dbReference type="Pfam" id="PF03372">
    <property type="entry name" value="Exo_endo_phos"/>
    <property type="match status" value="1"/>
</dbReference>
<feature type="domain" description="Endonuclease/exonuclease/phosphatase" evidence="7">
    <location>
        <begin position="31"/>
        <end position="269"/>
    </location>
</feature>
<evidence type="ECO:0000313" key="9">
    <source>
        <dbReference type="EMBL" id="CAL6062978.1"/>
    </source>
</evidence>
<evidence type="ECO:0000313" key="10">
    <source>
        <dbReference type="Proteomes" id="UP001642409"/>
    </source>
</evidence>
<evidence type="ECO:0000256" key="2">
    <source>
        <dbReference type="ARBA" id="ARBA00022723"/>
    </source>
</evidence>
<dbReference type="PROSITE" id="PS00726">
    <property type="entry name" value="AP_NUCLEASE_F1_1"/>
    <property type="match status" value="1"/>
</dbReference>
<keyword evidence="4 5" id="KW-0460">Magnesium</keyword>
<feature type="binding site" evidence="5">
    <location>
        <position position="33"/>
    </location>
    <ligand>
        <name>Mg(2+)</name>
        <dbReference type="ChEBI" id="CHEBI:18420"/>
        <label>1</label>
    </ligand>
</feature>
<dbReference type="SUPFAM" id="SSF56219">
    <property type="entry name" value="DNase I-like"/>
    <property type="match status" value="1"/>
</dbReference>
<dbReference type="EMBL" id="CATOUU010000094">
    <property type="protein sequence ID" value="CAI9916229.1"/>
    <property type="molecule type" value="Genomic_DNA"/>
</dbReference>
<accession>A0AA86NBZ0</accession>
<reference evidence="8" key="1">
    <citation type="submission" date="2023-06" db="EMBL/GenBank/DDBJ databases">
        <authorList>
            <person name="Kurt Z."/>
        </authorList>
    </citation>
    <scope>NUCLEOTIDE SEQUENCE</scope>
</reference>
<feature type="binding site" evidence="5">
    <location>
        <position position="64"/>
    </location>
    <ligand>
        <name>Mg(2+)</name>
        <dbReference type="ChEBI" id="CHEBI:18420"/>
        <label>1</label>
    </ligand>
</feature>
<feature type="site" description="Transition state stabilizer" evidence="6">
    <location>
        <position position="195"/>
    </location>
</feature>
<evidence type="ECO:0000256" key="6">
    <source>
        <dbReference type="PIRSR" id="PIRSR604808-3"/>
    </source>
</evidence>
<dbReference type="InterPro" id="IPR005135">
    <property type="entry name" value="Endo/exonuclease/phosphatase"/>
</dbReference>
<dbReference type="InterPro" id="IPR004808">
    <property type="entry name" value="AP_endonuc_1"/>
</dbReference>
<proteinExistence type="inferred from homology"/>
<evidence type="ECO:0000256" key="4">
    <source>
        <dbReference type="ARBA" id="ARBA00022842"/>
    </source>
</evidence>
<dbReference type="GO" id="GO:0046872">
    <property type="term" value="F:metal ion binding"/>
    <property type="evidence" value="ECO:0007669"/>
    <property type="project" value="UniProtKB-KW"/>
</dbReference>
<dbReference type="GO" id="GO:0008081">
    <property type="term" value="F:phosphoric diester hydrolase activity"/>
    <property type="evidence" value="ECO:0007669"/>
    <property type="project" value="TreeGrafter"/>
</dbReference>
<dbReference type="AlphaFoldDB" id="A0AA86NBZ0"/>
<comment type="similarity">
    <text evidence="1">Belongs to the DNA repair enzymes AP/ExoA family.</text>
</comment>
<dbReference type="GO" id="GO:0005634">
    <property type="term" value="C:nucleus"/>
    <property type="evidence" value="ECO:0007669"/>
    <property type="project" value="TreeGrafter"/>
</dbReference>
<feature type="binding site" evidence="5">
    <location>
        <position position="195"/>
    </location>
    <ligand>
        <name>Mg(2+)</name>
        <dbReference type="ChEBI" id="CHEBI:18420"/>
        <label>1</label>
    </ligand>
</feature>
<evidence type="ECO:0000256" key="5">
    <source>
        <dbReference type="PIRSR" id="PIRSR604808-2"/>
    </source>
</evidence>
<comment type="cofactor">
    <cofactor evidence="5">
        <name>Mg(2+)</name>
        <dbReference type="ChEBI" id="CHEBI:18420"/>
    </cofactor>
    <cofactor evidence="5">
        <name>Mn(2+)</name>
        <dbReference type="ChEBI" id="CHEBI:29035"/>
    </cofactor>
    <text evidence="5">Probably binds two magnesium or manganese ions per subunit.</text>
</comment>
<evidence type="ECO:0000256" key="3">
    <source>
        <dbReference type="ARBA" id="ARBA00022801"/>
    </source>
</evidence>
<protein>
    <submittedName>
        <fullName evidence="8">Endonuclease/Exonuclease/phosphatase family protein</fullName>
    </submittedName>
    <submittedName>
        <fullName evidence="9">Endonuclease/Exonuclease/phosphatase_family protein</fullName>
    </submittedName>
</protein>
<keyword evidence="5" id="KW-0464">Manganese</keyword>
<reference evidence="9 10" key="2">
    <citation type="submission" date="2024-07" db="EMBL/GenBank/DDBJ databases">
        <authorList>
            <person name="Akdeniz Z."/>
        </authorList>
    </citation>
    <scope>NUCLEOTIDE SEQUENCE [LARGE SCALE GENOMIC DNA]</scope>
</reference>
<dbReference type="GO" id="GO:0003906">
    <property type="term" value="F:DNA-(apurinic or apyrimidinic site) endonuclease activity"/>
    <property type="evidence" value="ECO:0007669"/>
    <property type="project" value="TreeGrafter"/>
</dbReference>
<evidence type="ECO:0000313" key="8">
    <source>
        <dbReference type="EMBL" id="CAI9916229.1"/>
    </source>
</evidence>
<dbReference type="PANTHER" id="PTHR22748:SF6">
    <property type="entry name" value="DNA-(APURINIC OR APYRIMIDINIC SITE) ENDONUCLEASE"/>
    <property type="match status" value="1"/>
</dbReference>
<dbReference type="Proteomes" id="UP001642409">
    <property type="component" value="Unassembled WGS sequence"/>
</dbReference>
<dbReference type="PANTHER" id="PTHR22748">
    <property type="entry name" value="AP ENDONUCLEASE"/>
    <property type="match status" value="1"/>
</dbReference>
<dbReference type="Gene3D" id="3.60.10.10">
    <property type="entry name" value="Endonuclease/exonuclease/phosphatase"/>
    <property type="match status" value="1"/>
</dbReference>
<dbReference type="InterPro" id="IPR036691">
    <property type="entry name" value="Endo/exonu/phosph_ase_sf"/>
</dbReference>
<keyword evidence="3" id="KW-0378">Hydrolase</keyword>
<evidence type="ECO:0000259" key="7">
    <source>
        <dbReference type="Pfam" id="PF03372"/>
    </source>
</evidence>
<name>A0AA86NBZ0_9EUKA</name>
<keyword evidence="8" id="KW-0540">Nuclease</keyword>
<dbReference type="InterPro" id="IPR020847">
    <property type="entry name" value="AP_endonuclease_F1_BS"/>
</dbReference>
<sequence>MGDYLQRTNELVINTNTEPVLKNTNNIRIISLNINGLTDNYMNKSEIFDKLLEDEQPDIICLQETKCSLTSLQNITRHLFKNYKLYYSKAKKYELKKSTDYQFGTAILIKNNINYEYNYVDLTELLPKKHEQTVKKVLEEGRINIVEINDIVLINVYVPFSLNRPKFRTQFDNFFRNFVKHQFPEQRLIIAGDFNSNNEVYEENIPGCTRLEVENFHKLQDECQLEKVNMTDPTIVGPIFASQIDHFLIRGVRYSKPRVLTNYYEISDHIPIAIDVRK</sequence>
<gene>
    <name evidence="8" type="ORF">HINF_LOCUS3874</name>
    <name evidence="9" type="ORF">HINF_LOCUS50543</name>
</gene>
<keyword evidence="8" id="KW-0255">Endonuclease</keyword>